<dbReference type="EMBL" id="KZ678384">
    <property type="protein sequence ID" value="PSR99357.1"/>
    <property type="molecule type" value="Genomic_DNA"/>
</dbReference>
<reference evidence="3 4" key="1">
    <citation type="journal article" date="2018" name="Mycol. Prog.">
        <title>Coniella lustricola, a new species from submerged detritus.</title>
        <authorList>
            <person name="Raudabaugh D.B."/>
            <person name="Iturriaga T."/>
            <person name="Carver A."/>
            <person name="Mondo S."/>
            <person name="Pangilinan J."/>
            <person name="Lipzen A."/>
            <person name="He G."/>
            <person name="Amirebrahimi M."/>
            <person name="Grigoriev I.V."/>
            <person name="Miller A.N."/>
        </authorList>
    </citation>
    <scope>NUCLEOTIDE SEQUENCE [LARGE SCALE GENOMIC DNA]</scope>
    <source>
        <strain evidence="3 4">B22-T-1</strain>
    </source>
</reference>
<feature type="region of interest" description="Disordered" evidence="1">
    <location>
        <begin position="1"/>
        <end position="258"/>
    </location>
</feature>
<evidence type="ECO:0000256" key="1">
    <source>
        <dbReference type="SAM" id="MobiDB-lite"/>
    </source>
</evidence>
<name>A0A2T3AIN4_9PEZI</name>
<keyword evidence="2" id="KW-1133">Transmembrane helix</keyword>
<evidence type="ECO:0000256" key="2">
    <source>
        <dbReference type="SAM" id="Phobius"/>
    </source>
</evidence>
<feature type="compositionally biased region" description="Polar residues" evidence="1">
    <location>
        <begin position="340"/>
        <end position="352"/>
    </location>
</feature>
<dbReference type="OrthoDB" id="5413188at2759"/>
<keyword evidence="2" id="KW-0812">Transmembrane</keyword>
<feature type="compositionally biased region" description="Low complexity" evidence="1">
    <location>
        <begin position="353"/>
        <end position="366"/>
    </location>
</feature>
<keyword evidence="2" id="KW-0472">Membrane</keyword>
<evidence type="ECO:0000313" key="4">
    <source>
        <dbReference type="Proteomes" id="UP000241462"/>
    </source>
</evidence>
<keyword evidence="4" id="KW-1185">Reference proteome</keyword>
<sequence>MAASQQSHLDAAGLMHDSPSSTSSASDAASRDAASAAASLARRHDESWVEIASQPSSSSLSSIGDDIVTTGLRVGNRAHPPRRRRLQDHYHQSLQQQQHQQQQQQQRQLMPQSYIVNHAAAHSATSSQDEYDETESEEDGVITSSTENVAPTRPGHDAAGYLQRSQTALGPGAPLLLSDSDDDDDDGTALGRPSPTQSFRPRPNAFSHPPAHLNQRSYSTNAAIPPPTTTHNHPYDRPSWPTHRSHNRPRPDFRNPSYQADRDEALRASLTTLLSCAAAAKSLPGRRANIATSPCAGEPMIGTGLGSSTQPMELRLVQESELGHEASPLLCPGGLKQHNPHQPISRQPTVRTSSNSSAQSQPASISSREEKGKRPAATGQARMQRAAKKKRTSVSPVDDNTVTWISPATLTWVLGTGVVLLVSVVGFGAGFVVGREIGRQDILSSTSGTGSLSAGMNSSSCSSEVIRSTGTGTLKRWRWGTGMARSVVA</sequence>
<feature type="compositionally biased region" description="Low complexity" evidence="1">
    <location>
        <begin position="92"/>
        <end position="112"/>
    </location>
</feature>
<dbReference type="InParanoid" id="A0A2T3AIN4"/>
<dbReference type="Proteomes" id="UP000241462">
    <property type="component" value="Unassembled WGS sequence"/>
</dbReference>
<dbReference type="AlphaFoldDB" id="A0A2T3AIN4"/>
<protein>
    <submittedName>
        <fullName evidence="3">Uncharacterized protein</fullName>
    </submittedName>
</protein>
<feature type="compositionally biased region" description="Low complexity" evidence="1">
    <location>
        <begin position="53"/>
        <end position="62"/>
    </location>
</feature>
<dbReference type="STRING" id="2025994.A0A2T3AIN4"/>
<feature type="region of interest" description="Disordered" evidence="1">
    <location>
        <begin position="326"/>
        <end position="397"/>
    </location>
</feature>
<feature type="compositionally biased region" description="Low complexity" evidence="1">
    <location>
        <begin position="17"/>
        <end position="40"/>
    </location>
</feature>
<gene>
    <name evidence="3" type="ORF">BD289DRAFT_479494</name>
</gene>
<organism evidence="3 4">
    <name type="scientific">Coniella lustricola</name>
    <dbReference type="NCBI Taxonomy" id="2025994"/>
    <lineage>
        <taxon>Eukaryota</taxon>
        <taxon>Fungi</taxon>
        <taxon>Dikarya</taxon>
        <taxon>Ascomycota</taxon>
        <taxon>Pezizomycotina</taxon>
        <taxon>Sordariomycetes</taxon>
        <taxon>Sordariomycetidae</taxon>
        <taxon>Diaporthales</taxon>
        <taxon>Schizoparmaceae</taxon>
        <taxon>Coniella</taxon>
    </lineage>
</organism>
<proteinExistence type="predicted"/>
<evidence type="ECO:0000313" key="3">
    <source>
        <dbReference type="EMBL" id="PSR99357.1"/>
    </source>
</evidence>
<feature type="transmembrane region" description="Helical" evidence="2">
    <location>
        <begin position="410"/>
        <end position="433"/>
    </location>
</feature>
<accession>A0A2T3AIN4</accession>
<feature type="compositionally biased region" description="Acidic residues" evidence="1">
    <location>
        <begin position="129"/>
        <end position="140"/>
    </location>
</feature>